<accession>A0AAV4VMW8</accession>
<evidence type="ECO:0000256" key="4">
    <source>
        <dbReference type="ARBA" id="ARBA00022840"/>
    </source>
</evidence>
<evidence type="ECO:0000256" key="5">
    <source>
        <dbReference type="ARBA" id="ARBA00022917"/>
    </source>
</evidence>
<dbReference type="EC" id="6.3.5.7" evidence="7"/>
<reference evidence="9 10" key="1">
    <citation type="submission" date="2021-06" db="EMBL/GenBank/DDBJ databases">
        <title>Caerostris darwini draft genome.</title>
        <authorList>
            <person name="Kono N."/>
            <person name="Arakawa K."/>
        </authorList>
    </citation>
    <scope>NUCLEOTIDE SEQUENCE [LARGE SCALE GENOMIC DNA]</scope>
</reference>
<evidence type="ECO:0000313" key="10">
    <source>
        <dbReference type="Proteomes" id="UP001054837"/>
    </source>
</evidence>
<keyword evidence="7" id="KW-0496">Mitochondrion</keyword>
<proteinExistence type="inferred from homology"/>
<feature type="active site" description="Charge relay system" evidence="7">
    <location>
        <position position="79"/>
    </location>
</feature>
<dbReference type="PANTHER" id="PTHR11895:SF7">
    <property type="entry name" value="GLUTAMYL-TRNA(GLN) AMIDOTRANSFERASE SUBUNIT A, MITOCHONDRIAL"/>
    <property type="match status" value="1"/>
</dbReference>
<dbReference type="InterPro" id="IPR020556">
    <property type="entry name" value="Amidase_CS"/>
</dbReference>
<dbReference type="InterPro" id="IPR023631">
    <property type="entry name" value="Amidase_dom"/>
</dbReference>
<evidence type="ECO:0000256" key="1">
    <source>
        <dbReference type="ARBA" id="ARBA00008069"/>
    </source>
</evidence>
<dbReference type="PANTHER" id="PTHR11895">
    <property type="entry name" value="TRANSAMIDASE"/>
    <property type="match status" value="1"/>
</dbReference>
<dbReference type="GO" id="GO:0032543">
    <property type="term" value="P:mitochondrial translation"/>
    <property type="evidence" value="ECO:0007669"/>
    <property type="project" value="UniProtKB-UniRule"/>
</dbReference>
<dbReference type="InterPro" id="IPR000120">
    <property type="entry name" value="Amidase"/>
</dbReference>
<comment type="similarity">
    <text evidence="1 7">Belongs to the amidase family. GatA subfamily.</text>
</comment>
<dbReference type="PROSITE" id="PS00571">
    <property type="entry name" value="AMIDASES"/>
    <property type="match status" value="1"/>
</dbReference>
<comment type="subcellular location">
    <subcellularLocation>
        <location evidence="7">Mitochondrion</location>
    </subcellularLocation>
</comment>
<dbReference type="HAMAP" id="MF_00120">
    <property type="entry name" value="GatA"/>
    <property type="match status" value="1"/>
</dbReference>
<dbReference type="Gene3D" id="3.90.1300.10">
    <property type="entry name" value="Amidase signature (AS) domain"/>
    <property type="match status" value="1"/>
</dbReference>
<feature type="domain" description="Amidase" evidence="8">
    <location>
        <begin position="27"/>
        <end position="147"/>
    </location>
</feature>
<dbReference type="GO" id="GO:0030956">
    <property type="term" value="C:glutamyl-tRNA(Gln) amidotransferase complex"/>
    <property type="evidence" value="ECO:0007669"/>
    <property type="project" value="UniProtKB-UniRule"/>
</dbReference>
<evidence type="ECO:0000259" key="8">
    <source>
        <dbReference type="Pfam" id="PF01425"/>
    </source>
</evidence>
<comment type="catalytic activity">
    <reaction evidence="6 7">
        <text>L-glutamyl-tRNA(Gln) + L-glutamine + ATP + H2O = L-glutaminyl-tRNA(Gln) + L-glutamate + ADP + phosphate + H(+)</text>
        <dbReference type="Rhea" id="RHEA:17521"/>
        <dbReference type="Rhea" id="RHEA-COMP:9681"/>
        <dbReference type="Rhea" id="RHEA-COMP:9684"/>
        <dbReference type="ChEBI" id="CHEBI:15377"/>
        <dbReference type="ChEBI" id="CHEBI:15378"/>
        <dbReference type="ChEBI" id="CHEBI:29985"/>
        <dbReference type="ChEBI" id="CHEBI:30616"/>
        <dbReference type="ChEBI" id="CHEBI:43474"/>
        <dbReference type="ChEBI" id="CHEBI:58359"/>
        <dbReference type="ChEBI" id="CHEBI:78520"/>
        <dbReference type="ChEBI" id="CHEBI:78521"/>
        <dbReference type="ChEBI" id="CHEBI:456216"/>
        <dbReference type="EC" id="6.3.5.7"/>
    </reaction>
</comment>
<dbReference type="GO" id="GO:0050567">
    <property type="term" value="F:glutaminyl-tRNA synthase (glutamine-hydrolyzing) activity"/>
    <property type="evidence" value="ECO:0007669"/>
    <property type="project" value="UniProtKB-UniRule"/>
</dbReference>
<evidence type="ECO:0000256" key="3">
    <source>
        <dbReference type="ARBA" id="ARBA00022741"/>
    </source>
</evidence>
<dbReference type="AlphaFoldDB" id="A0AAV4VMW8"/>
<dbReference type="InterPro" id="IPR036928">
    <property type="entry name" value="AS_sf"/>
</dbReference>
<evidence type="ECO:0000256" key="6">
    <source>
        <dbReference type="ARBA" id="ARBA00047407"/>
    </source>
</evidence>
<dbReference type="SUPFAM" id="SSF75304">
    <property type="entry name" value="Amidase signature (AS) enzymes"/>
    <property type="match status" value="1"/>
</dbReference>
<comment type="subunit">
    <text evidence="7">Subunit of the heterotrimeric GatCAB amidotransferase (AdT) complex, composed of A, B and C subunits.</text>
</comment>
<dbReference type="InterPro" id="IPR004412">
    <property type="entry name" value="GatA"/>
</dbReference>
<keyword evidence="3 7" id="KW-0547">Nucleotide-binding</keyword>
<dbReference type="Pfam" id="PF01425">
    <property type="entry name" value="Amidase"/>
    <property type="match status" value="2"/>
</dbReference>
<sequence>MTSALVLPITKVSQLIKNKALNVTELYSMCLQRINKIKDLNAFITITENIGSEQSAFVQNCITKEVNVSILGGIPIAFKDNFSTKDVQTTCASKMLSNYIAPYDATVVEKLCSKGAVMMGKTNLDEFAMGSATVSSYFGPVRNPWRSGLKYKLRKRSKLLHDGSNPVSSNDNDYAVNQKALENGDFFVSGGSSGGSAVAVATGACFGAIGSDTGGSVRHPAAFCGVVGLKPTYGLVSRHGLIPLCNSLDVPGIFTRTVDDAVVLLNSLAGHDPKDSTTVTRQYFSFALPDNIDVSKLSIGIPKEYECPGMTPEVIDTWRRVADAFERAGAKVQQVSLPHTRYSIKCYSVLSCCDIASNFARYDGIRYGHRAEGESLTEHHYAVTRRQGFGIVVRERILAGNYFLLKKNYEKYFLKAAKVRRLICGDFENVFRGGVDLLLTPVTLSDAVPYSKWILTDHREHNAIQDFCTQSANMAGLPAVSIPCSLSKAGLPLSLQLIGKQFQEPQMLSAAKWVEQRMDFPIMDLECQ</sequence>
<feature type="domain" description="Amidase" evidence="8">
    <location>
        <begin position="188"/>
        <end position="508"/>
    </location>
</feature>
<organism evidence="9 10">
    <name type="scientific">Caerostris darwini</name>
    <dbReference type="NCBI Taxonomy" id="1538125"/>
    <lineage>
        <taxon>Eukaryota</taxon>
        <taxon>Metazoa</taxon>
        <taxon>Ecdysozoa</taxon>
        <taxon>Arthropoda</taxon>
        <taxon>Chelicerata</taxon>
        <taxon>Arachnida</taxon>
        <taxon>Araneae</taxon>
        <taxon>Araneomorphae</taxon>
        <taxon>Entelegynae</taxon>
        <taxon>Araneoidea</taxon>
        <taxon>Araneidae</taxon>
        <taxon>Caerostris</taxon>
    </lineage>
</organism>
<keyword evidence="10" id="KW-1185">Reference proteome</keyword>
<keyword evidence="5 7" id="KW-0648">Protein biosynthesis</keyword>
<dbReference type="EMBL" id="BPLQ01013385">
    <property type="protein sequence ID" value="GIY71781.1"/>
    <property type="molecule type" value="Genomic_DNA"/>
</dbReference>
<evidence type="ECO:0000256" key="7">
    <source>
        <dbReference type="HAMAP-Rule" id="MF_03150"/>
    </source>
</evidence>
<keyword evidence="4 7" id="KW-0067">ATP-binding</keyword>
<dbReference type="GO" id="GO:0005524">
    <property type="term" value="F:ATP binding"/>
    <property type="evidence" value="ECO:0007669"/>
    <property type="project" value="UniProtKB-KW"/>
</dbReference>
<name>A0AAV4VMW8_9ARAC</name>
<protein>
    <recommendedName>
        <fullName evidence="7">Glutamyl-tRNA(Gln) amidotransferase subunit A, mitochondrial</fullName>
        <shortName evidence="7">Glu-AdT subunit A</shortName>
        <ecNumber evidence="7">6.3.5.7</ecNumber>
    </recommendedName>
</protein>
<evidence type="ECO:0000256" key="2">
    <source>
        <dbReference type="ARBA" id="ARBA00022598"/>
    </source>
</evidence>
<dbReference type="Proteomes" id="UP001054837">
    <property type="component" value="Unassembled WGS sequence"/>
</dbReference>
<evidence type="ECO:0000313" key="9">
    <source>
        <dbReference type="EMBL" id="GIY71781.1"/>
    </source>
</evidence>
<feature type="active site" description="Charge relay system" evidence="7">
    <location>
        <position position="192"/>
    </location>
</feature>
<dbReference type="GO" id="GO:0070681">
    <property type="term" value="P:glutaminyl-tRNAGln biosynthesis via transamidation"/>
    <property type="evidence" value="ECO:0007669"/>
    <property type="project" value="UniProtKB-UniRule"/>
</dbReference>
<gene>
    <name evidence="9" type="primary">qrsl1</name>
    <name evidence="9" type="ORF">CDAR_551211</name>
</gene>
<dbReference type="GO" id="GO:0005739">
    <property type="term" value="C:mitochondrion"/>
    <property type="evidence" value="ECO:0007669"/>
    <property type="project" value="UniProtKB-SubCell"/>
</dbReference>
<keyword evidence="2 7" id="KW-0436">Ligase</keyword>
<comment type="function">
    <text evidence="7">Allows the formation of correctly charged Gln-tRNA(Gln) through the transamidation of misacylated Glu-tRNA(Gln) in the mitochondria. The reaction takes place in the presence of glutamine and ATP through an activated gamma-phospho-Glu-tRNA(Gln).</text>
</comment>
<comment type="caution">
    <text evidence="9">The sequence shown here is derived from an EMBL/GenBank/DDBJ whole genome shotgun (WGS) entry which is preliminary data.</text>
</comment>
<feature type="active site" description="Acyl-ester intermediate" evidence="7">
    <location>
        <position position="216"/>
    </location>
</feature>